<dbReference type="InterPro" id="IPR035413">
    <property type="entry name" value="Terminase_L_C"/>
</dbReference>
<dbReference type="InterPro" id="IPR052380">
    <property type="entry name" value="Viral_DNA_packaging_terminase"/>
</dbReference>
<gene>
    <name evidence="3" type="ORF">ACCI49_22065</name>
</gene>
<dbReference type="RefSeq" id="WP_371841391.1">
    <property type="nucleotide sequence ID" value="NZ_JBGMEK010000110.1"/>
</dbReference>
<feature type="domain" description="Phage terminase large subunit C-terminal" evidence="2">
    <location>
        <begin position="320"/>
        <end position="470"/>
    </location>
</feature>
<reference evidence="3 4" key="1">
    <citation type="submission" date="2024-08" db="EMBL/GenBank/DDBJ databases">
        <authorList>
            <person name="Ishaq N."/>
        </authorList>
    </citation>
    <scope>NUCLEOTIDE SEQUENCE [LARGE SCALE GENOMIC DNA]</scope>
    <source>
        <strain evidence="3 4">DSM 18651</strain>
    </source>
</reference>
<evidence type="ECO:0000313" key="4">
    <source>
        <dbReference type="Proteomes" id="UP001569428"/>
    </source>
</evidence>
<evidence type="ECO:0000259" key="2">
    <source>
        <dbReference type="Pfam" id="PF17288"/>
    </source>
</evidence>
<evidence type="ECO:0000313" key="3">
    <source>
        <dbReference type="EMBL" id="MFA0813578.1"/>
    </source>
</evidence>
<dbReference type="PANTHER" id="PTHR39184:SF1">
    <property type="entry name" value="PBSX PHAGE TERMINASE LARGE SUBUNIT"/>
    <property type="match status" value="1"/>
</dbReference>
<dbReference type="InterPro" id="IPR035412">
    <property type="entry name" value="Terminase_L_N"/>
</dbReference>
<accession>A0ABV4P5D0</accession>
<protein>
    <submittedName>
        <fullName evidence="3">Phage terminase large subunit</fullName>
    </submittedName>
</protein>
<feature type="domain" description="Phage terminase large subunit N-terminal" evidence="1">
    <location>
        <begin position="35"/>
        <end position="234"/>
    </location>
</feature>
<dbReference type="Proteomes" id="UP001569428">
    <property type="component" value="Unassembled WGS sequence"/>
</dbReference>
<keyword evidence="4" id="KW-1185">Reference proteome</keyword>
<dbReference type="InterPro" id="IPR027417">
    <property type="entry name" value="P-loop_NTPase"/>
</dbReference>
<dbReference type="Gene3D" id="3.30.420.240">
    <property type="match status" value="1"/>
</dbReference>
<dbReference type="Pfam" id="PF04466">
    <property type="entry name" value="Terminase_3"/>
    <property type="match status" value="1"/>
</dbReference>
<dbReference type="EMBL" id="JBGMEK010000110">
    <property type="protein sequence ID" value="MFA0813578.1"/>
    <property type="molecule type" value="Genomic_DNA"/>
</dbReference>
<dbReference type="PANTHER" id="PTHR39184">
    <property type="match status" value="1"/>
</dbReference>
<dbReference type="Pfam" id="PF17288">
    <property type="entry name" value="Terminase_3C"/>
    <property type="match status" value="1"/>
</dbReference>
<name>A0ABV4P5D0_9GAMM</name>
<organism evidence="3 4">
    <name type="scientific">Microbulbifer epialgicus</name>
    <dbReference type="NCBI Taxonomy" id="393907"/>
    <lineage>
        <taxon>Bacteria</taxon>
        <taxon>Pseudomonadati</taxon>
        <taxon>Pseudomonadota</taxon>
        <taxon>Gammaproteobacteria</taxon>
        <taxon>Cellvibrionales</taxon>
        <taxon>Microbulbiferaceae</taxon>
        <taxon>Microbulbifer</taxon>
    </lineage>
</organism>
<evidence type="ECO:0000259" key="1">
    <source>
        <dbReference type="Pfam" id="PF04466"/>
    </source>
</evidence>
<sequence>MNKLQLAAAIKLVRQEREFLQTVPPRLREIFTTDKRTIVLVGGRGSAKSFTAAKLIAKRVAQGQRWLCAREFQNSIDDSVHALMKAQVDELALPELRYDATRVYGPDAGGAFYRGLARNLESLKSTFNLNGVWVEEARTMSQASIDILGPTVREEGSQLLFTLNRGSSNDPFSKHYLAPYEKHLARDKRYEDDDILIIDINYDDNPFFPNVLEKDRLRDKEKLPRAKYEHIWLGAYEDSVENAIIEPDWFDACVDAHKKLGFGPVGQERIAYDPADSGDAKAVAYMHGSILLDAQNTEAGDLDSATDWALSFTNDHKPDAFLWDVVGVGAGLKKQVTDALEGKKIEVEGFNGAATPVDPDAIYKPEDGEIKEPKTNRETFANRRAQFYWMLRDRMFKTFLAVEKGKYINPDELISINSEIKELAQLRSEVCRLPRKYVAGGKIQLYSKQEMKSKFQIDSPNMADALMMCMAEVTVDDDDFDYSQSNPGIRY</sequence>
<dbReference type="Gene3D" id="3.40.50.300">
    <property type="entry name" value="P-loop containing nucleotide triphosphate hydrolases"/>
    <property type="match status" value="1"/>
</dbReference>
<proteinExistence type="predicted"/>
<comment type="caution">
    <text evidence="3">The sequence shown here is derived from an EMBL/GenBank/DDBJ whole genome shotgun (WGS) entry which is preliminary data.</text>
</comment>